<sequence length="249" mass="28602">MPEYISNNDSEIIGNPFFCLNYYETPSPSPTFPLRGKFEVNSSFPIIGFNSQNFSMAIYSDRDLKDVNLLRVVVSLFGIDIKYDNLILFFPIPAPGNEEDVFTASNVNTSYGTIITGFRLVFNNIIHRASLDLSFRKKIYFFRIRTSIMPLTEHLLTLNEDTNPISLTMLFYLTDVNEMILANIVGPMPPPESDIRWPFVLMQPNASPQELKYNECVKENNFSADIFARLLPESEEQMTLDLIITFQYN</sequence>
<evidence type="ECO:0000313" key="1">
    <source>
        <dbReference type="EMBL" id="AYV81519.1"/>
    </source>
</evidence>
<organism evidence="1">
    <name type="scientific">Harvfovirus sp</name>
    <dbReference type="NCBI Taxonomy" id="2487768"/>
    <lineage>
        <taxon>Viruses</taxon>
        <taxon>Varidnaviria</taxon>
        <taxon>Bamfordvirae</taxon>
        <taxon>Nucleocytoviricota</taxon>
        <taxon>Megaviricetes</taxon>
        <taxon>Imitervirales</taxon>
        <taxon>Mimiviridae</taxon>
        <taxon>Klosneuvirinae</taxon>
    </lineage>
</organism>
<proteinExistence type="predicted"/>
<accession>A0A3G5A7U5</accession>
<protein>
    <submittedName>
        <fullName evidence="1">Uncharacterized protein</fullName>
    </submittedName>
</protein>
<reference evidence="1" key="1">
    <citation type="submission" date="2018-10" db="EMBL/GenBank/DDBJ databases">
        <title>Hidden diversity of soil giant viruses.</title>
        <authorList>
            <person name="Schulz F."/>
            <person name="Alteio L."/>
            <person name="Goudeau D."/>
            <person name="Ryan E.M."/>
            <person name="Malmstrom R.R."/>
            <person name="Blanchard J."/>
            <person name="Woyke T."/>
        </authorList>
    </citation>
    <scope>NUCLEOTIDE SEQUENCE</scope>
    <source>
        <strain evidence="1">HAV1</strain>
    </source>
</reference>
<gene>
    <name evidence="1" type="ORF">Harvfovirus38_13</name>
</gene>
<dbReference type="EMBL" id="MK072280">
    <property type="protein sequence ID" value="AYV81519.1"/>
    <property type="molecule type" value="Genomic_DNA"/>
</dbReference>
<name>A0A3G5A7U5_9VIRU</name>